<dbReference type="GO" id="GO:0016787">
    <property type="term" value="F:hydrolase activity"/>
    <property type="evidence" value="ECO:0007669"/>
    <property type="project" value="UniProtKB-KW"/>
</dbReference>
<evidence type="ECO:0000256" key="1">
    <source>
        <dbReference type="ARBA" id="ARBA00022729"/>
    </source>
</evidence>
<sequence>MSSEQQEGLFECQITRRLPYLLTLPAGYTSEQRYPLVLFLHGAGERGNDVNKLKIHGLPREIEEGQSFPFITVAPQCPAGSWWTVELEALTALLNFIEETYAVDPDRIYLTGMSMGGMGTWALSMALPERFAALLPICGGNNPDTVDRIKHIPVWAFHGAKDDVVPLEASTKMVEALRAAGGNVKFTIYPEADHDSWTETYKNPAIYSWLLAQKRSRL</sequence>
<dbReference type="AlphaFoldDB" id="A0A402A6D1"/>
<dbReference type="RefSeq" id="WP_126582132.1">
    <property type="nucleotide sequence ID" value="NZ_BIFR01000002.1"/>
</dbReference>
<dbReference type="Pfam" id="PF01738">
    <property type="entry name" value="DLH"/>
    <property type="match status" value="1"/>
</dbReference>
<dbReference type="InterPro" id="IPR002925">
    <property type="entry name" value="Dienelactn_hydro"/>
</dbReference>
<dbReference type="Gene3D" id="3.40.50.1820">
    <property type="entry name" value="alpha/beta hydrolase"/>
    <property type="match status" value="1"/>
</dbReference>
<dbReference type="Proteomes" id="UP000287352">
    <property type="component" value="Unassembled WGS sequence"/>
</dbReference>
<keyword evidence="4" id="KW-1185">Reference proteome</keyword>
<comment type="caution">
    <text evidence="3">The sequence shown here is derived from an EMBL/GenBank/DDBJ whole genome shotgun (WGS) entry which is preliminary data.</text>
</comment>
<evidence type="ECO:0000313" key="3">
    <source>
        <dbReference type="EMBL" id="GCE14575.1"/>
    </source>
</evidence>
<evidence type="ECO:0000313" key="4">
    <source>
        <dbReference type="Proteomes" id="UP000287352"/>
    </source>
</evidence>
<dbReference type="PANTHER" id="PTHR43037:SF1">
    <property type="entry name" value="BLL1128 PROTEIN"/>
    <property type="match status" value="1"/>
</dbReference>
<proteinExistence type="predicted"/>
<feature type="domain" description="Dienelactone hydrolase" evidence="2">
    <location>
        <begin position="89"/>
        <end position="194"/>
    </location>
</feature>
<reference evidence="4" key="1">
    <citation type="submission" date="2018-12" db="EMBL/GenBank/DDBJ databases">
        <title>Tengunoibacter tsumagoiensis gen. nov., sp. nov., Dictyobacter kobayashii sp. nov., D. alpinus sp. nov., and D. joshuensis sp. nov. and description of Dictyobacteraceae fam. nov. within the order Ktedonobacterales isolated from Tengu-no-mugimeshi.</title>
        <authorList>
            <person name="Wang C.M."/>
            <person name="Zheng Y."/>
            <person name="Sakai Y."/>
            <person name="Toyoda A."/>
            <person name="Minakuchi Y."/>
            <person name="Abe K."/>
            <person name="Yokota A."/>
            <person name="Yabe S."/>
        </authorList>
    </citation>
    <scope>NUCLEOTIDE SEQUENCE [LARGE SCALE GENOMIC DNA]</scope>
    <source>
        <strain evidence="4">Uno3</strain>
    </source>
</reference>
<dbReference type="EMBL" id="BIFR01000002">
    <property type="protein sequence ID" value="GCE14575.1"/>
    <property type="molecule type" value="Genomic_DNA"/>
</dbReference>
<keyword evidence="3" id="KW-0378">Hydrolase</keyword>
<dbReference type="SUPFAM" id="SSF53474">
    <property type="entry name" value="alpha/beta-Hydrolases"/>
    <property type="match status" value="1"/>
</dbReference>
<organism evidence="3 4">
    <name type="scientific">Tengunoibacter tsumagoiensis</name>
    <dbReference type="NCBI Taxonomy" id="2014871"/>
    <lineage>
        <taxon>Bacteria</taxon>
        <taxon>Bacillati</taxon>
        <taxon>Chloroflexota</taxon>
        <taxon>Ktedonobacteria</taxon>
        <taxon>Ktedonobacterales</taxon>
        <taxon>Dictyobacteraceae</taxon>
        <taxon>Tengunoibacter</taxon>
    </lineage>
</organism>
<dbReference type="InterPro" id="IPR029058">
    <property type="entry name" value="AB_hydrolase_fold"/>
</dbReference>
<dbReference type="PANTHER" id="PTHR43037">
    <property type="entry name" value="UNNAMED PRODUCT-RELATED"/>
    <property type="match status" value="1"/>
</dbReference>
<dbReference type="OrthoDB" id="9764953at2"/>
<dbReference type="InterPro" id="IPR050955">
    <property type="entry name" value="Plant_Biomass_Hydrol_Est"/>
</dbReference>
<protein>
    <submittedName>
        <fullName evidence="3">Hydrolase</fullName>
    </submittedName>
</protein>
<evidence type="ECO:0000259" key="2">
    <source>
        <dbReference type="Pfam" id="PF01738"/>
    </source>
</evidence>
<gene>
    <name evidence="3" type="ORF">KTT_44340</name>
</gene>
<name>A0A402A6D1_9CHLR</name>
<accession>A0A402A6D1</accession>
<keyword evidence="1" id="KW-0732">Signal</keyword>